<dbReference type="Proteomes" id="UP001203036">
    <property type="component" value="Unassembled WGS sequence"/>
</dbReference>
<evidence type="ECO:0000313" key="1">
    <source>
        <dbReference type="EMBL" id="MCM2562510.1"/>
    </source>
</evidence>
<protein>
    <submittedName>
        <fullName evidence="1">Isoprenylcysteine carboxylmethyltransferase family protein</fullName>
    </submittedName>
</protein>
<accession>A0ACC5ZWD6</accession>
<reference evidence="1" key="1">
    <citation type="submission" date="2022-06" db="EMBL/GenBank/DDBJ databases">
        <title>Lutimaribacter sp. EGI FJ00013, a novel bacterium isolated from a salt lake sediment enrichment.</title>
        <authorList>
            <person name="Gao L."/>
            <person name="Fang B.-Z."/>
            <person name="Li W.-J."/>
        </authorList>
    </citation>
    <scope>NUCLEOTIDE SEQUENCE</scope>
    <source>
        <strain evidence="1">EGI FJ00013</strain>
    </source>
</reference>
<evidence type="ECO:0000313" key="2">
    <source>
        <dbReference type="Proteomes" id="UP001203036"/>
    </source>
</evidence>
<name>A0ACC5ZWD6_9RHOB</name>
<proteinExistence type="predicted"/>
<gene>
    <name evidence="1" type="ORF">M8744_10185</name>
</gene>
<sequence>MNDALLSPPAVAPADQARRILMLRLSFLAIVPLVLFTRSAWMDAHWLFDTLEVLGIFLIIAGVLGRLWSILYIGGRKNLEIVQDGPYSICRHPLYLFSTLGVLGFGLMLGSVVMTALLGMLFFTIINRTASREEAYLRHSLGTDYDDYAARVPRILPRLAGFRTAPQVTFDVAVLRRNLFDALVFLSLIPLAELMEVLKEAGGFPTLALF</sequence>
<dbReference type="EMBL" id="JAMQGO010000006">
    <property type="protein sequence ID" value="MCM2562510.1"/>
    <property type="molecule type" value="Genomic_DNA"/>
</dbReference>
<organism evidence="1 2">
    <name type="scientific">Lutimaribacter degradans</name>
    <dbReference type="NCBI Taxonomy" id="2945989"/>
    <lineage>
        <taxon>Bacteria</taxon>
        <taxon>Pseudomonadati</taxon>
        <taxon>Pseudomonadota</taxon>
        <taxon>Alphaproteobacteria</taxon>
        <taxon>Rhodobacterales</taxon>
        <taxon>Roseobacteraceae</taxon>
        <taxon>Lutimaribacter</taxon>
    </lineage>
</organism>
<keyword evidence="2" id="KW-1185">Reference proteome</keyword>
<comment type="caution">
    <text evidence="1">The sequence shown here is derived from an EMBL/GenBank/DDBJ whole genome shotgun (WGS) entry which is preliminary data.</text>
</comment>